<reference evidence="1 2" key="2">
    <citation type="submission" date="2018-06" db="EMBL/GenBank/DDBJ databases">
        <title>Metagenomic assembly of (sub)arctic Cyanobacteria and their associated microbiome from non-axenic cultures.</title>
        <authorList>
            <person name="Baurain D."/>
        </authorList>
    </citation>
    <scope>NUCLEOTIDE SEQUENCE [LARGE SCALE GENOMIC DNA]</scope>
    <source>
        <strain evidence="1">ULC027bin1</strain>
    </source>
</reference>
<dbReference type="InterPro" id="IPR050238">
    <property type="entry name" value="DNA_Rep/Repair_Clamp_Loader"/>
</dbReference>
<reference evidence="2" key="1">
    <citation type="submission" date="2018-04" db="EMBL/GenBank/DDBJ databases">
        <authorList>
            <person name="Cornet L."/>
        </authorList>
    </citation>
    <scope>NUCLEOTIDE SEQUENCE [LARGE SCALE GENOMIC DNA]</scope>
</reference>
<keyword evidence="1" id="KW-0548">Nucleotidyltransferase</keyword>
<sequence length="340" mass="37301">MVSSVASSVSSFSDPFANLVGQDQAKILLNRAVALARIAPGYLFVGPDGTGKALAATGFARLLLRSSSDGTDGMVEAETDVILERRIRDRNHPDLLWVEPTYLHQGKLLTASAAAAAGLNRKGLPRIRLEQIREIARFLSRPALESPRAVVVIEQGNQMAEAAANALLKTLEEPGRASIILMAPNQQSLLPTLVSRAQAIPFRRLNPEQMAQVLQQTGYGEVLHSVEVMAIAQGSPGRAISSWQQLQQLQTAAPELLAQVGQVPTTRRATLELAREISQLLDTEAQLWLLDYLQHRYWQQGIGNADTLATLEKSRRYLTAFVQPRLVWEMTLLAQLTQMS</sequence>
<dbReference type="PANTHER" id="PTHR11669">
    <property type="entry name" value="REPLICATION FACTOR C / DNA POLYMERASE III GAMMA-TAU SUBUNIT"/>
    <property type="match status" value="1"/>
</dbReference>
<name>A0A2W4XSS3_9CYAN</name>
<keyword evidence="1" id="KW-0808">Transferase</keyword>
<gene>
    <name evidence="1" type="ORF">DCF15_02670</name>
</gene>
<dbReference type="EC" id="2.7.7.7" evidence="1"/>
<dbReference type="NCBIfam" id="NF005638">
    <property type="entry name" value="PRK07399.1"/>
    <property type="match status" value="1"/>
</dbReference>
<organism evidence="1 2">
    <name type="scientific">Phormidesmis priestleyi</name>
    <dbReference type="NCBI Taxonomy" id="268141"/>
    <lineage>
        <taxon>Bacteria</taxon>
        <taxon>Bacillati</taxon>
        <taxon>Cyanobacteriota</taxon>
        <taxon>Cyanophyceae</taxon>
        <taxon>Leptolyngbyales</taxon>
        <taxon>Leptolyngbyaceae</taxon>
        <taxon>Phormidesmis</taxon>
    </lineage>
</organism>
<accession>A0A2W4XSS3</accession>
<dbReference type="SUPFAM" id="SSF52540">
    <property type="entry name" value="P-loop containing nucleoside triphosphate hydrolases"/>
    <property type="match status" value="1"/>
</dbReference>
<dbReference type="Proteomes" id="UP000249794">
    <property type="component" value="Unassembled WGS sequence"/>
</dbReference>
<dbReference type="GO" id="GO:0006261">
    <property type="term" value="P:DNA-templated DNA replication"/>
    <property type="evidence" value="ECO:0007669"/>
    <property type="project" value="TreeGrafter"/>
</dbReference>
<dbReference type="AlphaFoldDB" id="A0A2W4XSS3"/>
<dbReference type="PANTHER" id="PTHR11669:SF8">
    <property type="entry name" value="DNA POLYMERASE III SUBUNIT DELTA"/>
    <property type="match status" value="1"/>
</dbReference>
<dbReference type="InterPro" id="IPR027417">
    <property type="entry name" value="P-loop_NTPase"/>
</dbReference>
<evidence type="ECO:0000313" key="2">
    <source>
        <dbReference type="Proteomes" id="UP000249794"/>
    </source>
</evidence>
<evidence type="ECO:0000313" key="1">
    <source>
        <dbReference type="EMBL" id="PZO59964.1"/>
    </source>
</evidence>
<dbReference type="Pfam" id="PF13177">
    <property type="entry name" value="DNA_pol3_delta2"/>
    <property type="match status" value="1"/>
</dbReference>
<dbReference type="Gene3D" id="3.40.50.300">
    <property type="entry name" value="P-loop containing nucleotide triphosphate hydrolases"/>
    <property type="match status" value="1"/>
</dbReference>
<dbReference type="GO" id="GO:0003887">
    <property type="term" value="F:DNA-directed DNA polymerase activity"/>
    <property type="evidence" value="ECO:0007669"/>
    <property type="project" value="UniProtKB-EC"/>
</dbReference>
<dbReference type="EMBL" id="QBMP01000014">
    <property type="protein sequence ID" value="PZO59964.1"/>
    <property type="molecule type" value="Genomic_DNA"/>
</dbReference>
<comment type="caution">
    <text evidence="1">The sequence shown here is derived from an EMBL/GenBank/DDBJ whole genome shotgun (WGS) entry which is preliminary data.</text>
</comment>
<proteinExistence type="predicted"/>
<protein>
    <submittedName>
        <fullName evidence="1">DNA polymerase III subunit delta</fullName>
        <ecNumber evidence="1">2.7.7.7</ecNumber>
    </submittedName>
</protein>